<accession>A0A5N6MI82</accession>
<sequence>MSIGSLPERGRAYCRGYVSAVTVVPANDPPRFTAVVEDAMAEYREIPPAGRAKVRLVWVGQRRVPGIEAGTWLAFEGMVSAVDGRPTIFNPRYEIIGRPEDES</sequence>
<evidence type="ECO:0008006" key="3">
    <source>
        <dbReference type="Google" id="ProtNLM"/>
    </source>
</evidence>
<keyword evidence="2" id="KW-1185">Reference proteome</keyword>
<dbReference type="Proteomes" id="UP000326852">
    <property type="component" value="Unassembled WGS sequence"/>
</dbReference>
<dbReference type="EMBL" id="VTFX01000004">
    <property type="protein sequence ID" value="KAD3633196.1"/>
    <property type="molecule type" value="Genomic_DNA"/>
</dbReference>
<proteinExistence type="predicted"/>
<name>A0A5N6MI82_9MICC</name>
<reference evidence="1 2" key="1">
    <citation type="submission" date="2019-08" db="EMBL/GenBank/DDBJ databases">
        <title>Arthrobacter sp. nov., isolated from plateau pika and Tibetan wild ass.</title>
        <authorList>
            <person name="Ge Y."/>
        </authorList>
    </citation>
    <scope>NUCLEOTIDE SEQUENCE [LARGE SCALE GENOMIC DNA]</scope>
    <source>
        <strain evidence="1 2">785</strain>
    </source>
</reference>
<dbReference type="RefSeq" id="WP_152272402.1">
    <property type="nucleotide sequence ID" value="NZ_VTFX01000004.1"/>
</dbReference>
<evidence type="ECO:0000313" key="2">
    <source>
        <dbReference type="Proteomes" id="UP000326852"/>
    </source>
</evidence>
<comment type="caution">
    <text evidence="1">The sequence shown here is derived from an EMBL/GenBank/DDBJ whole genome shotgun (WGS) entry which is preliminary data.</text>
</comment>
<dbReference type="AlphaFoldDB" id="A0A5N6MI82"/>
<organism evidence="1 2">
    <name type="scientific">Arthrobacter yangruifuii</name>
    <dbReference type="NCBI Taxonomy" id="2606616"/>
    <lineage>
        <taxon>Bacteria</taxon>
        <taxon>Bacillati</taxon>
        <taxon>Actinomycetota</taxon>
        <taxon>Actinomycetes</taxon>
        <taxon>Micrococcales</taxon>
        <taxon>Micrococcaceae</taxon>
        <taxon>Arthrobacter</taxon>
    </lineage>
</organism>
<evidence type="ECO:0000313" key="1">
    <source>
        <dbReference type="EMBL" id="KAD3633196.1"/>
    </source>
</evidence>
<gene>
    <name evidence="1" type="ORF">GD627_10250</name>
</gene>
<protein>
    <recommendedName>
        <fullName evidence="3">OB-fold nucleic acid binding domain-containing protein</fullName>
    </recommendedName>
</protein>